<proteinExistence type="predicted"/>
<evidence type="ECO:0000313" key="3">
    <source>
        <dbReference type="Proteomes" id="UP000231901"/>
    </source>
</evidence>
<dbReference type="Proteomes" id="UP000231901">
    <property type="component" value="Chromosome"/>
</dbReference>
<feature type="signal peptide" evidence="1">
    <location>
        <begin position="1"/>
        <end position="19"/>
    </location>
</feature>
<dbReference type="NCBIfam" id="TIGR03757">
    <property type="entry name" value="conj_TIGR03757"/>
    <property type="match status" value="1"/>
</dbReference>
<sequence length="136" mass="14927">MNSKVAAFLLLLSPVPLLANPVVYTDTQHPPVNLSPGTRIVWLDGPEHLQNSLFGDLSASMEQAASQVRTMMQSPDWQRHEQALQVAYRGVMHAWELGVSKYPAIVFDDRDVVYGTLDVAKATALRAKATETGGRP</sequence>
<feature type="chain" id="PRO_5014920665" evidence="1">
    <location>
        <begin position="20"/>
        <end position="136"/>
    </location>
</feature>
<keyword evidence="1" id="KW-0732">Signal</keyword>
<keyword evidence="3" id="KW-1185">Reference proteome</keyword>
<accession>A0A2K8QHY3</accession>
<evidence type="ECO:0000313" key="2">
    <source>
        <dbReference type="EMBL" id="ATZ93042.1"/>
    </source>
</evidence>
<name>A0A2K8QHY3_9GAMM</name>
<dbReference type="AlphaFoldDB" id="A0A2K8QHY3"/>
<dbReference type="Pfam" id="PF07511">
    <property type="entry name" value="DUF1525"/>
    <property type="match status" value="1"/>
</dbReference>
<protein>
    <submittedName>
        <fullName evidence="2">TIGR03757 family integrating conjugative element protein</fullName>
    </submittedName>
</protein>
<dbReference type="KEGG" id="dfn:CVE23_03055"/>
<organism evidence="2 3">
    <name type="scientific">Dickeya fangzhongdai</name>
    <dbReference type="NCBI Taxonomy" id="1778540"/>
    <lineage>
        <taxon>Bacteria</taxon>
        <taxon>Pseudomonadati</taxon>
        <taxon>Pseudomonadota</taxon>
        <taxon>Gammaproteobacteria</taxon>
        <taxon>Enterobacterales</taxon>
        <taxon>Pectobacteriaceae</taxon>
        <taxon>Dickeya</taxon>
    </lineage>
</organism>
<evidence type="ECO:0000256" key="1">
    <source>
        <dbReference type="SAM" id="SignalP"/>
    </source>
</evidence>
<dbReference type="InterPro" id="IPR011090">
    <property type="entry name" value="Integr_conj_element_PFL4709"/>
</dbReference>
<dbReference type="GeneID" id="66563319"/>
<dbReference type="RefSeq" id="WP_100848867.1">
    <property type="nucleotide sequence ID" value="NZ_BMJF01000003.1"/>
</dbReference>
<reference evidence="3" key="1">
    <citation type="journal article" date="2018" name="Genome Announc.">
        <title>Complete genome sequence of a Dickeya fangzhongdai type strain causing bleeding canker of pear tree trunks.</title>
        <authorList>
            <person name="Zhao Y."/>
            <person name="Tian Y."/>
            <person name="Li X."/>
            <person name="Hu B."/>
        </authorList>
    </citation>
    <scope>NUCLEOTIDE SEQUENCE [LARGE SCALE GENOMIC DNA]</scope>
    <source>
        <strain evidence="3">DSM 101947</strain>
    </source>
</reference>
<gene>
    <name evidence="2" type="ORF">CVE23_03055</name>
</gene>
<dbReference type="EMBL" id="CP025003">
    <property type="protein sequence ID" value="ATZ93042.1"/>
    <property type="molecule type" value="Genomic_DNA"/>
</dbReference>